<dbReference type="AlphaFoldDB" id="A0A9W4K8W6"/>
<evidence type="ECO:0000313" key="9">
    <source>
        <dbReference type="Proteomes" id="UP001154252"/>
    </source>
</evidence>
<dbReference type="InterPro" id="IPR037950">
    <property type="entry name" value="PgdA-like"/>
</dbReference>
<evidence type="ECO:0000256" key="1">
    <source>
        <dbReference type="ARBA" id="ARBA00023015"/>
    </source>
</evidence>
<dbReference type="Pfam" id="PF00172">
    <property type="entry name" value="Zn_clus"/>
    <property type="match status" value="1"/>
</dbReference>
<protein>
    <recommendedName>
        <fullName evidence="10">Zn(2)-C6 fungal-type domain-containing protein</fullName>
    </recommendedName>
</protein>
<keyword evidence="9" id="KW-1185">Reference proteome</keyword>
<reference evidence="8" key="1">
    <citation type="submission" date="2021-07" db="EMBL/GenBank/DDBJ databases">
        <authorList>
            <person name="Branca A.L. A."/>
        </authorList>
    </citation>
    <scope>NUCLEOTIDE SEQUENCE</scope>
</reference>
<sequence>MPSSRKPKVQILLSVDFDAVSGFLGTGASATTNLADYSSGFFAAQVGVPRLLRLFKKHGISSSVTWFVPGHSMESFPEETTAIVQSGAEIGCHGYAHEGSCQMTESQEREVIAKCVQLATDLTGKKPRGWRAPLYQLRTHTIQVLEEFGFLYDSSLTHHDSSLYFVPRMSEPKAIDFSPSKSASTWMKPLPAPAARTPQTLVEIPCNWYMEDMTPMQYLPGLENSHGFVSPITIEQNWKSRFEFLYSEALEKSIEEDSQQGFVFPLVLHPDTSGMAHVVGMIDRMISWLKQQEVEFVTFGEWIWWGLSATPNFLLFNHLISSKVWPRSIPCESLYIQGARMPRRKAADRTGPVKTRSRDGCKECRASRVRCDTEKPLCTRCREKGLPCTKNLVLKWESEFISRGVAFGRAGVWTKTGANQPTHGSLSSEMHEWCPVPTISSWGFINSGVSTFAHPDEVNVDFDELNALISVAESSNSQIWSWLRHFPHLSELTAIFNPSLPPSLALFPELSKSGHGELFDYYLQQVCPRTTASSTFSSPFASVILPFCLSASPTLFKAIQALGACHWSRLNPTYGAIGLRYKSEALRDLRQRLSSEGSLTCSMDPEVLVIMIMLCLYEIVDKCDQQWTIHLKGANDLIRLRRKQQMTLSQPTAPSDPVTSFAEQFFAFQDVMGRTACAKEVLFGTDYWKPDERNIDLWMGCSPELVSILAKITDMSRTRRQNTSDADKASFSLRAASLERQLENLVQEVGEGDDEILALVADAKRLAAMLYLHCALYGAGPTTPLVKNYVRQILRLVSNLLDRKALVNVTWPVFVAAVELDPSDDELFPDSVTEPGSGRAIVLRSLATMADSTISNIARTRAVITKLWQTRDSDLIKGAALQNQCNDWEWHVVPISNAMSLA</sequence>
<dbReference type="GO" id="GO:0005975">
    <property type="term" value="P:carbohydrate metabolic process"/>
    <property type="evidence" value="ECO:0007669"/>
    <property type="project" value="InterPro"/>
</dbReference>
<evidence type="ECO:0000256" key="2">
    <source>
        <dbReference type="ARBA" id="ARBA00023125"/>
    </source>
</evidence>
<dbReference type="Proteomes" id="UP001154252">
    <property type="component" value="Unassembled WGS sequence"/>
</dbReference>
<evidence type="ECO:0000256" key="4">
    <source>
        <dbReference type="ARBA" id="ARBA00023242"/>
    </source>
</evidence>
<dbReference type="GO" id="GO:0003677">
    <property type="term" value="F:DNA binding"/>
    <property type="evidence" value="ECO:0007669"/>
    <property type="project" value="UniProtKB-KW"/>
</dbReference>
<gene>
    <name evidence="8" type="ORF">PEGY_LOCUS4677</name>
</gene>
<dbReference type="Gene3D" id="3.20.20.370">
    <property type="entry name" value="Glycoside hydrolase/deacetylase"/>
    <property type="match status" value="1"/>
</dbReference>
<feature type="coiled-coil region" evidence="5">
    <location>
        <begin position="728"/>
        <end position="755"/>
    </location>
</feature>
<dbReference type="PROSITE" id="PS00463">
    <property type="entry name" value="ZN2_CY6_FUNGAL_1"/>
    <property type="match status" value="1"/>
</dbReference>
<evidence type="ECO:0000256" key="5">
    <source>
        <dbReference type="SAM" id="Coils"/>
    </source>
</evidence>
<dbReference type="CDD" id="cd10938">
    <property type="entry name" value="CE4_HpPgdA_like"/>
    <property type="match status" value="1"/>
</dbReference>
<dbReference type="EMBL" id="CAJVRC010000859">
    <property type="protein sequence ID" value="CAG8897170.1"/>
    <property type="molecule type" value="Genomic_DNA"/>
</dbReference>
<dbReference type="OrthoDB" id="5069333at2759"/>
<dbReference type="InterPro" id="IPR036864">
    <property type="entry name" value="Zn2-C6_fun-type_DNA-bd_sf"/>
</dbReference>
<dbReference type="PROSITE" id="PS50048">
    <property type="entry name" value="ZN2_CY6_FUNGAL_2"/>
    <property type="match status" value="1"/>
</dbReference>
<proteinExistence type="predicted"/>
<keyword evidence="4" id="KW-0539">Nucleus</keyword>
<name>A0A9W4K8W6_9EURO</name>
<dbReference type="InterPro" id="IPR001138">
    <property type="entry name" value="Zn2Cys6_DnaBD"/>
</dbReference>
<keyword evidence="5" id="KW-0175">Coiled coil</keyword>
<dbReference type="GO" id="GO:0000981">
    <property type="term" value="F:DNA-binding transcription factor activity, RNA polymerase II-specific"/>
    <property type="evidence" value="ECO:0007669"/>
    <property type="project" value="InterPro"/>
</dbReference>
<accession>A0A9W4K8W6</accession>
<dbReference type="InterPro" id="IPR021858">
    <property type="entry name" value="Fun_TF"/>
</dbReference>
<keyword evidence="2" id="KW-0238">DNA-binding</keyword>
<dbReference type="SUPFAM" id="SSF57701">
    <property type="entry name" value="Zn2/Cys6 DNA-binding domain"/>
    <property type="match status" value="1"/>
</dbReference>
<evidence type="ECO:0000259" key="6">
    <source>
        <dbReference type="PROSITE" id="PS50048"/>
    </source>
</evidence>
<dbReference type="GO" id="GO:0008270">
    <property type="term" value="F:zinc ion binding"/>
    <property type="evidence" value="ECO:0007669"/>
    <property type="project" value="InterPro"/>
</dbReference>
<keyword evidence="1" id="KW-0805">Transcription regulation</keyword>
<dbReference type="Pfam" id="PF11951">
    <property type="entry name" value="Fungal_trans_2"/>
    <property type="match status" value="1"/>
</dbReference>
<dbReference type="Gene3D" id="4.10.240.10">
    <property type="entry name" value="Zn(2)-C6 fungal-type DNA-binding domain"/>
    <property type="match status" value="1"/>
</dbReference>
<dbReference type="PANTHER" id="PTHR47561">
    <property type="entry name" value="POLYSACCHARIDE DEACETYLASE FAMILY PROTEIN (AFU_ORTHOLOGUE AFUA_6G05030)"/>
    <property type="match status" value="1"/>
</dbReference>
<dbReference type="GO" id="GO:0016810">
    <property type="term" value="F:hydrolase activity, acting on carbon-nitrogen (but not peptide) bonds"/>
    <property type="evidence" value="ECO:0007669"/>
    <property type="project" value="InterPro"/>
</dbReference>
<dbReference type="SMART" id="SM00066">
    <property type="entry name" value="GAL4"/>
    <property type="match status" value="1"/>
</dbReference>
<dbReference type="PROSITE" id="PS51677">
    <property type="entry name" value="NODB"/>
    <property type="match status" value="1"/>
</dbReference>
<dbReference type="InterPro" id="IPR002509">
    <property type="entry name" value="NODB_dom"/>
</dbReference>
<evidence type="ECO:0000256" key="3">
    <source>
        <dbReference type="ARBA" id="ARBA00023163"/>
    </source>
</evidence>
<comment type="caution">
    <text evidence="8">The sequence shown here is derived from an EMBL/GenBank/DDBJ whole genome shotgun (WGS) entry which is preliminary data.</text>
</comment>
<organism evidence="8 9">
    <name type="scientific">Penicillium egyptiacum</name>
    <dbReference type="NCBI Taxonomy" id="1303716"/>
    <lineage>
        <taxon>Eukaryota</taxon>
        <taxon>Fungi</taxon>
        <taxon>Dikarya</taxon>
        <taxon>Ascomycota</taxon>
        <taxon>Pezizomycotina</taxon>
        <taxon>Eurotiomycetes</taxon>
        <taxon>Eurotiomycetidae</taxon>
        <taxon>Eurotiales</taxon>
        <taxon>Aspergillaceae</taxon>
        <taxon>Penicillium</taxon>
    </lineage>
</organism>
<dbReference type="SUPFAM" id="SSF88713">
    <property type="entry name" value="Glycoside hydrolase/deacetylase"/>
    <property type="match status" value="1"/>
</dbReference>
<feature type="domain" description="NodB homology" evidence="7">
    <location>
        <begin position="31"/>
        <end position="297"/>
    </location>
</feature>
<feature type="domain" description="Zn(2)-C6 fungal-type" evidence="6">
    <location>
        <begin position="360"/>
        <end position="390"/>
    </location>
</feature>
<evidence type="ECO:0000313" key="8">
    <source>
        <dbReference type="EMBL" id="CAG8897170.1"/>
    </source>
</evidence>
<evidence type="ECO:0008006" key="10">
    <source>
        <dbReference type="Google" id="ProtNLM"/>
    </source>
</evidence>
<keyword evidence="3" id="KW-0804">Transcription</keyword>
<dbReference type="PANTHER" id="PTHR47561:SF2">
    <property type="entry name" value="HYPOTHETICAL POLYSACCHARIDE DEACETYLASE (EUROFUNG)"/>
    <property type="match status" value="1"/>
</dbReference>
<dbReference type="InterPro" id="IPR011330">
    <property type="entry name" value="Glyco_hydro/deAcase_b/a-brl"/>
</dbReference>
<evidence type="ECO:0000259" key="7">
    <source>
        <dbReference type="PROSITE" id="PS51677"/>
    </source>
</evidence>
<dbReference type="CDD" id="cd00067">
    <property type="entry name" value="GAL4"/>
    <property type="match status" value="1"/>
</dbReference>
<dbReference type="Pfam" id="PF01522">
    <property type="entry name" value="Polysacc_deac_1"/>
    <property type="match status" value="1"/>
</dbReference>